<evidence type="ECO:0000259" key="3">
    <source>
        <dbReference type="Pfam" id="PF24476"/>
    </source>
</evidence>
<reference evidence="4" key="1">
    <citation type="journal article" date="2023" name="Mol. Phylogenet. Evol.">
        <title>Genome-scale phylogeny and comparative genomics of the fungal order Sordariales.</title>
        <authorList>
            <person name="Hensen N."/>
            <person name="Bonometti L."/>
            <person name="Westerberg I."/>
            <person name="Brannstrom I.O."/>
            <person name="Guillou S."/>
            <person name="Cros-Aarteil S."/>
            <person name="Calhoun S."/>
            <person name="Haridas S."/>
            <person name="Kuo A."/>
            <person name="Mondo S."/>
            <person name="Pangilinan J."/>
            <person name="Riley R."/>
            <person name="LaButti K."/>
            <person name="Andreopoulos B."/>
            <person name="Lipzen A."/>
            <person name="Chen C."/>
            <person name="Yan M."/>
            <person name="Daum C."/>
            <person name="Ng V."/>
            <person name="Clum A."/>
            <person name="Steindorff A."/>
            <person name="Ohm R.A."/>
            <person name="Martin F."/>
            <person name="Silar P."/>
            <person name="Natvig D.O."/>
            <person name="Lalanne C."/>
            <person name="Gautier V."/>
            <person name="Ament-Velasquez S.L."/>
            <person name="Kruys A."/>
            <person name="Hutchinson M.I."/>
            <person name="Powell A.J."/>
            <person name="Barry K."/>
            <person name="Miller A.N."/>
            <person name="Grigoriev I.V."/>
            <person name="Debuchy R."/>
            <person name="Gladieux P."/>
            <person name="Hiltunen Thoren M."/>
            <person name="Johannesson H."/>
        </authorList>
    </citation>
    <scope>NUCLEOTIDE SEQUENCE</scope>
    <source>
        <strain evidence="4">CBS 958.72</strain>
    </source>
</reference>
<organism evidence="4 5">
    <name type="scientific">Lasiosphaeria ovina</name>
    <dbReference type="NCBI Taxonomy" id="92902"/>
    <lineage>
        <taxon>Eukaryota</taxon>
        <taxon>Fungi</taxon>
        <taxon>Dikarya</taxon>
        <taxon>Ascomycota</taxon>
        <taxon>Pezizomycotina</taxon>
        <taxon>Sordariomycetes</taxon>
        <taxon>Sordariomycetidae</taxon>
        <taxon>Sordariales</taxon>
        <taxon>Lasiosphaeriaceae</taxon>
        <taxon>Lasiosphaeria</taxon>
    </lineage>
</organism>
<evidence type="ECO:0000313" key="4">
    <source>
        <dbReference type="EMBL" id="KAK3376424.1"/>
    </source>
</evidence>
<protein>
    <recommendedName>
        <fullName evidence="3">DUF7580 domain-containing protein</fullName>
    </recommendedName>
</protein>
<feature type="chain" id="PRO_5042179971" description="DUF7580 domain-containing protein" evidence="2">
    <location>
        <begin position="20"/>
        <end position="617"/>
    </location>
</feature>
<accession>A0AAE0NBD5</accession>
<dbReference type="Proteomes" id="UP001287356">
    <property type="component" value="Unassembled WGS sequence"/>
</dbReference>
<gene>
    <name evidence="4" type="ORF">B0T24DRAFT_665381</name>
</gene>
<feature type="signal peptide" evidence="2">
    <location>
        <begin position="1"/>
        <end position="19"/>
    </location>
</feature>
<reference evidence="4" key="2">
    <citation type="submission" date="2023-06" db="EMBL/GenBank/DDBJ databases">
        <authorList>
            <consortium name="Lawrence Berkeley National Laboratory"/>
            <person name="Haridas S."/>
            <person name="Hensen N."/>
            <person name="Bonometti L."/>
            <person name="Westerberg I."/>
            <person name="Brannstrom I.O."/>
            <person name="Guillou S."/>
            <person name="Cros-Aarteil S."/>
            <person name="Calhoun S."/>
            <person name="Kuo A."/>
            <person name="Mondo S."/>
            <person name="Pangilinan J."/>
            <person name="Riley R."/>
            <person name="Labutti K."/>
            <person name="Andreopoulos B."/>
            <person name="Lipzen A."/>
            <person name="Chen C."/>
            <person name="Yanf M."/>
            <person name="Daum C."/>
            <person name="Ng V."/>
            <person name="Clum A."/>
            <person name="Steindorff A."/>
            <person name="Ohm R."/>
            <person name="Martin F."/>
            <person name="Silar P."/>
            <person name="Natvig D."/>
            <person name="Lalanne C."/>
            <person name="Gautier V."/>
            <person name="Ament-Velasquez S.L."/>
            <person name="Kruys A."/>
            <person name="Hutchinson M.I."/>
            <person name="Powell A.J."/>
            <person name="Barry K."/>
            <person name="Miller A.N."/>
            <person name="Grigoriev I.V."/>
            <person name="Debuchy R."/>
            <person name="Gladieux P."/>
            <person name="Thoren M.H."/>
            <person name="Johannesson H."/>
        </authorList>
    </citation>
    <scope>NUCLEOTIDE SEQUENCE</scope>
    <source>
        <strain evidence="4">CBS 958.72</strain>
    </source>
</reference>
<evidence type="ECO:0000256" key="1">
    <source>
        <dbReference type="SAM" id="MobiDB-lite"/>
    </source>
</evidence>
<feature type="region of interest" description="Disordered" evidence="1">
    <location>
        <begin position="299"/>
        <end position="360"/>
    </location>
</feature>
<name>A0AAE0NBD5_9PEZI</name>
<dbReference type="PANTHER" id="PTHR35186:SF4">
    <property type="entry name" value="PRION-INHIBITION AND PROPAGATION HELO DOMAIN-CONTAINING PROTEIN"/>
    <property type="match status" value="1"/>
</dbReference>
<evidence type="ECO:0000313" key="5">
    <source>
        <dbReference type="Proteomes" id="UP001287356"/>
    </source>
</evidence>
<feature type="compositionally biased region" description="Low complexity" evidence="1">
    <location>
        <begin position="323"/>
        <end position="336"/>
    </location>
</feature>
<keyword evidence="5" id="KW-1185">Reference proteome</keyword>
<feature type="compositionally biased region" description="Gly residues" evidence="1">
    <location>
        <begin position="301"/>
        <end position="313"/>
    </location>
</feature>
<evidence type="ECO:0000256" key="2">
    <source>
        <dbReference type="SAM" id="SignalP"/>
    </source>
</evidence>
<dbReference type="Pfam" id="PF24476">
    <property type="entry name" value="DUF7580"/>
    <property type="match status" value="1"/>
</dbReference>
<dbReference type="EMBL" id="JAULSN010000003">
    <property type="protein sequence ID" value="KAK3376424.1"/>
    <property type="molecule type" value="Genomic_DNA"/>
</dbReference>
<keyword evidence="2" id="KW-0732">Signal</keyword>
<proteinExistence type="predicted"/>
<comment type="caution">
    <text evidence="4">The sequence shown here is derived from an EMBL/GenBank/DDBJ whole genome shotgun (WGS) entry which is preliminary data.</text>
</comment>
<dbReference type="InterPro" id="IPR056002">
    <property type="entry name" value="DUF7580"/>
</dbReference>
<dbReference type="PANTHER" id="PTHR35186">
    <property type="entry name" value="ANK_REP_REGION DOMAIN-CONTAINING PROTEIN"/>
    <property type="match status" value="1"/>
</dbReference>
<feature type="domain" description="DUF7580" evidence="3">
    <location>
        <begin position="360"/>
        <end position="613"/>
    </location>
</feature>
<sequence length="617" mass="68604">MSGVEAAGLALAVFPIVIGFLERYQDGYEKLRDWVLFRREFTRLVNDLHREQILFRQHVESTLRSVTDSEFELMEMMEDPQDLRWKSEVLAQRFRRKLSGSGEYENYMSSIGSIYENLNDMSEKLKRYGSSDDPPGAATRKRDEIQKQFRRFQFSIGKKRWHGQVVDLGRQIDRVGKLHVQAEALAPSRQSRNSAAWREAFRLAKHQASSLHRAISRAWTCGCEEAHTVQLLIGGRQKVAAAASRHDHPGSRRPLTVSFPSRPRAGAMPRVPLDGGDSWRAFETTMISPVDSGRPFLTVGGWRGPGSSIGGDNGSSSHARRLSATTASTVGSSTASSGGGFSSSERPLSREGSVSVPDGPARIENLCQTVRASQVDEKSSNSIGYLEDGQGAHHVFHADPSSSFTAAEIDRAVSLQEVLARATERHEGLQPADRRVLSRRQRMSIALTIAYAVLELYPTPWLPRFCSKAAVHLFQHKDGDVLAEHPFVLCEAAAAETTRRERRGGVQEADHGGALLTLGIVIMELWFGQTIESRLFWRKCCDAQGNETEFTSMMAAMEWQKMAKDEAGVALHDITSRCIRGNFGLATMNLNEAECVGAVYDYVVKPLEELLSHCWPV</sequence>
<feature type="region of interest" description="Disordered" evidence="1">
    <location>
        <begin position="244"/>
        <end position="276"/>
    </location>
</feature>
<dbReference type="AlphaFoldDB" id="A0AAE0NBD5"/>